<sequence length="641" mass="69157">MAKRIHLLEKKVAELIAAGEVVERPCSVVKELVENCIDAGATAVTVEIKNGGVRYIRVTDNGCGIAREDVPTAFLRHATSKVQTEDDLDAISTLGFRGEALASVAAVAHVELITRTSEEPMGTRYCIDGGEETLLEDAGCPKGTTILVRDLFYNTPARMKFLKKDVSEANAVASAVDRIALSHPEVSVKFIRDGKQERMTPGDGKLLSTIHAVFGRQFAQGLLPVDYTLGGVKVSGYISKPSASRPNRSMQSFFINGRYVRTRTAAVALEEACKGSVMVGKFPACVLNLTLNLALVDVNVHPAKIEVRFVNERPIFDAVYHACKNALGADAPAQEIDLSKVAKLVRAPAAETAQQLTLSPSSAAPQAPLPKRGVDRAVLQAPADISYAPSPVVSIPSIPKAPAAPPAPRNPGWDIVVEEETQKEPQTPPAPKPPAKPPFAPSKEPAPTTGSPSAREARLIGEAFSTYILLESGDELLLIDKHAAHERLLYEHIKSQAQLTPQLLLTPVTVTLDRESYAAVLENLDTLSSLGFETEDFGAGAVLVRSAPLQMDGQDAGDLVTEIAGKLTKNVRDLTPERLEWVYHSVACRAAVKAGDHSNPQELYDLAKRTLEEDVRHCPHGRPVAVRLTKKQLEKQFGRIP</sequence>
<dbReference type="RefSeq" id="WP_349221013.1">
    <property type="nucleotide sequence ID" value="NZ_JBBMFD010000039.1"/>
</dbReference>
<dbReference type="InterPro" id="IPR020568">
    <property type="entry name" value="Ribosomal_Su5_D2-typ_SF"/>
</dbReference>
<dbReference type="InterPro" id="IPR042120">
    <property type="entry name" value="MutL_C_dimsub"/>
</dbReference>
<feature type="compositionally biased region" description="Low complexity" evidence="5">
    <location>
        <begin position="356"/>
        <end position="370"/>
    </location>
</feature>
<dbReference type="SUPFAM" id="SSF54211">
    <property type="entry name" value="Ribosomal protein S5 domain 2-like"/>
    <property type="match status" value="1"/>
</dbReference>
<dbReference type="Gene3D" id="3.30.230.10">
    <property type="match status" value="1"/>
</dbReference>
<comment type="caution">
    <text evidence="8">The sequence shown here is derived from an EMBL/GenBank/DDBJ whole genome shotgun (WGS) entry which is preliminary data.</text>
</comment>
<dbReference type="SUPFAM" id="SSF55874">
    <property type="entry name" value="ATPase domain of HSP90 chaperone/DNA topoisomerase II/histidine kinase"/>
    <property type="match status" value="1"/>
</dbReference>
<dbReference type="Gene3D" id="3.30.1540.20">
    <property type="entry name" value="MutL, C-terminal domain, dimerisation subdomain"/>
    <property type="match status" value="1"/>
</dbReference>
<organism evidence="8 9">
    <name type="scientific">Solibaculum intestinale</name>
    <dbReference type="NCBI Taxonomy" id="3133165"/>
    <lineage>
        <taxon>Bacteria</taxon>
        <taxon>Bacillati</taxon>
        <taxon>Bacillota</taxon>
        <taxon>Clostridia</taxon>
        <taxon>Eubacteriales</taxon>
        <taxon>Oscillospiraceae</taxon>
        <taxon>Solibaculum</taxon>
    </lineage>
</organism>
<dbReference type="InterPro" id="IPR014790">
    <property type="entry name" value="MutL_C"/>
</dbReference>
<protein>
    <recommendedName>
        <fullName evidence="4">DNA mismatch repair protein MutL</fullName>
    </recommendedName>
</protein>
<dbReference type="CDD" id="cd00782">
    <property type="entry name" value="MutL_Trans"/>
    <property type="match status" value="1"/>
</dbReference>
<feature type="region of interest" description="Disordered" evidence="5">
    <location>
        <begin position="420"/>
        <end position="453"/>
    </location>
</feature>
<evidence type="ECO:0000256" key="4">
    <source>
        <dbReference type="HAMAP-Rule" id="MF_00149"/>
    </source>
</evidence>
<dbReference type="CDD" id="cd16926">
    <property type="entry name" value="HATPase_MutL-MLH-PMS-like"/>
    <property type="match status" value="1"/>
</dbReference>
<evidence type="ECO:0000259" key="7">
    <source>
        <dbReference type="SMART" id="SM01340"/>
    </source>
</evidence>
<evidence type="ECO:0000256" key="2">
    <source>
        <dbReference type="ARBA" id="ARBA00022763"/>
    </source>
</evidence>
<proteinExistence type="inferred from homology"/>
<dbReference type="InterPro" id="IPR014762">
    <property type="entry name" value="DNA_mismatch_repair_CS"/>
</dbReference>
<dbReference type="InterPro" id="IPR020667">
    <property type="entry name" value="DNA_mismatch_repair_MutL"/>
</dbReference>
<evidence type="ECO:0000259" key="6">
    <source>
        <dbReference type="SMART" id="SM00853"/>
    </source>
</evidence>
<keyword evidence="8" id="KW-0255">Endonuclease</keyword>
<keyword evidence="8" id="KW-0540">Nuclease</keyword>
<name>A0ABV1E363_9FIRM</name>
<feature type="domain" description="MutL C-terminal dimerisation" evidence="6">
    <location>
        <begin position="459"/>
        <end position="598"/>
    </location>
</feature>
<dbReference type="SMART" id="SM00853">
    <property type="entry name" value="MutL_C"/>
    <property type="match status" value="1"/>
</dbReference>
<dbReference type="Pfam" id="PF13589">
    <property type="entry name" value="HATPase_c_3"/>
    <property type="match status" value="1"/>
</dbReference>
<evidence type="ECO:0000313" key="9">
    <source>
        <dbReference type="Proteomes" id="UP001489509"/>
    </source>
</evidence>
<dbReference type="Proteomes" id="UP001489509">
    <property type="component" value="Unassembled WGS sequence"/>
</dbReference>
<dbReference type="PANTHER" id="PTHR10073:SF12">
    <property type="entry name" value="DNA MISMATCH REPAIR PROTEIN MLH1"/>
    <property type="match status" value="1"/>
</dbReference>
<feature type="domain" description="DNA mismatch repair protein S5" evidence="7">
    <location>
        <begin position="210"/>
        <end position="328"/>
    </location>
</feature>
<reference evidence="8 9" key="1">
    <citation type="submission" date="2024-03" db="EMBL/GenBank/DDBJ databases">
        <title>Human intestinal bacterial collection.</title>
        <authorList>
            <person name="Pauvert C."/>
            <person name="Hitch T.C.A."/>
            <person name="Clavel T."/>
        </authorList>
    </citation>
    <scope>NUCLEOTIDE SEQUENCE [LARGE SCALE GENOMIC DNA]</scope>
    <source>
        <strain evidence="8 9">CLA-JM-H44</strain>
    </source>
</reference>
<evidence type="ECO:0000256" key="5">
    <source>
        <dbReference type="SAM" id="MobiDB-lite"/>
    </source>
</evidence>
<dbReference type="InterPro" id="IPR014721">
    <property type="entry name" value="Ribsml_uS5_D2-typ_fold_subgr"/>
</dbReference>
<dbReference type="NCBIfam" id="TIGR00585">
    <property type="entry name" value="mutl"/>
    <property type="match status" value="1"/>
</dbReference>
<evidence type="ECO:0000256" key="3">
    <source>
        <dbReference type="ARBA" id="ARBA00023204"/>
    </source>
</evidence>
<dbReference type="InterPro" id="IPR002099">
    <property type="entry name" value="MutL/Mlh/PMS"/>
</dbReference>
<dbReference type="InterPro" id="IPR037198">
    <property type="entry name" value="MutL_C_sf"/>
</dbReference>
<accession>A0ABV1E363</accession>
<comment type="function">
    <text evidence="4">This protein is involved in the repair of mismatches in DNA. It is required for dam-dependent methyl-directed DNA mismatch repair. May act as a 'molecular matchmaker', a protein that promotes the formation of a stable complex between two or more DNA-binding proteins in an ATP-dependent manner without itself being part of a final effector complex.</text>
</comment>
<dbReference type="PROSITE" id="PS00058">
    <property type="entry name" value="DNA_MISMATCH_REPAIR_1"/>
    <property type="match status" value="1"/>
</dbReference>
<dbReference type="Pfam" id="PF08676">
    <property type="entry name" value="MutL_C"/>
    <property type="match status" value="1"/>
</dbReference>
<feature type="compositionally biased region" description="Pro residues" evidence="5">
    <location>
        <begin position="426"/>
        <end position="440"/>
    </location>
</feature>
<dbReference type="Pfam" id="PF01119">
    <property type="entry name" value="DNA_mis_repair"/>
    <property type="match status" value="1"/>
</dbReference>
<gene>
    <name evidence="4 8" type="primary">mutL</name>
    <name evidence="8" type="ORF">WMO26_12915</name>
</gene>
<dbReference type="Gene3D" id="3.30.565.10">
    <property type="entry name" value="Histidine kinase-like ATPase, C-terminal domain"/>
    <property type="match status" value="1"/>
</dbReference>
<keyword evidence="2 4" id="KW-0227">DNA damage</keyword>
<dbReference type="InterPro" id="IPR038973">
    <property type="entry name" value="MutL/Mlh/Pms-like"/>
</dbReference>
<dbReference type="HAMAP" id="MF_00149">
    <property type="entry name" value="DNA_mis_repair"/>
    <property type="match status" value="1"/>
</dbReference>
<comment type="similarity">
    <text evidence="1 4">Belongs to the DNA mismatch repair MutL/HexB family.</text>
</comment>
<dbReference type="SMART" id="SM01340">
    <property type="entry name" value="DNA_mis_repair"/>
    <property type="match status" value="1"/>
</dbReference>
<dbReference type="PANTHER" id="PTHR10073">
    <property type="entry name" value="DNA MISMATCH REPAIR PROTEIN MLH, PMS, MUTL"/>
    <property type="match status" value="1"/>
</dbReference>
<keyword evidence="9" id="KW-1185">Reference proteome</keyword>
<evidence type="ECO:0000313" key="8">
    <source>
        <dbReference type="EMBL" id="MEQ2441732.1"/>
    </source>
</evidence>
<dbReference type="InterPro" id="IPR013507">
    <property type="entry name" value="DNA_mismatch_S5_2-like"/>
</dbReference>
<dbReference type="InterPro" id="IPR042121">
    <property type="entry name" value="MutL_C_regsub"/>
</dbReference>
<keyword evidence="3 4" id="KW-0234">DNA repair</keyword>
<dbReference type="EMBL" id="JBBMFD010000039">
    <property type="protein sequence ID" value="MEQ2441732.1"/>
    <property type="molecule type" value="Genomic_DNA"/>
</dbReference>
<keyword evidence="8" id="KW-0378">Hydrolase</keyword>
<dbReference type="SUPFAM" id="SSF118116">
    <property type="entry name" value="DNA mismatch repair protein MutL"/>
    <property type="match status" value="1"/>
</dbReference>
<feature type="region of interest" description="Disordered" evidence="5">
    <location>
        <begin position="352"/>
        <end position="371"/>
    </location>
</feature>
<evidence type="ECO:0000256" key="1">
    <source>
        <dbReference type="ARBA" id="ARBA00006082"/>
    </source>
</evidence>
<dbReference type="GO" id="GO:0004519">
    <property type="term" value="F:endonuclease activity"/>
    <property type="evidence" value="ECO:0007669"/>
    <property type="project" value="UniProtKB-KW"/>
</dbReference>
<dbReference type="InterPro" id="IPR036890">
    <property type="entry name" value="HATPase_C_sf"/>
</dbReference>
<dbReference type="Gene3D" id="3.30.1370.100">
    <property type="entry name" value="MutL, C-terminal domain, regulatory subdomain"/>
    <property type="match status" value="1"/>
</dbReference>